<reference evidence="2 3" key="1">
    <citation type="submission" date="2022-12" db="EMBL/GenBank/DDBJ databases">
        <title>Chromosome-scale assembly of the Ensete ventricosum genome.</title>
        <authorList>
            <person name="Dussert Y."/>
            <person name="Stocks J."/>
            <person name="Wendawek A."/>
            <person name="Woldeyes F."/>
            <person name="Nichols R.A."/>
            <person name="Borrell J.S."/>
        </authorList>
    </citation>
    <scope>NUCLEOTIDE SEQUENCE [LARGE SCALE GENOMIC DNA]</scope>
    <source>
        <strain evidence="3">cv. Maze</strain>
        <tissue evidence="2">Seeds</tissue>
    </source>
</reference>
<keyword evidence="3" id="KW-1185">Reference proteome</keyword>
<protein>
    <recommendedName>
        <fullName evidence="4">DUF4005 domain-containing protein</fullName>
    </recommendedName>
</protein>
<comment type="caution">
    <text evidence="2">The sequence shown here is derived from an EMBL/GenBank/DDBJ whole genome shotgun (WGS) entry which is preliminary data.</text>
</comment>
<evidence type="ECO:0000256" key="1">
    <source>
        <dbReference type="SAM" id="MobiDB-lite"/>
    </source>
</evidence>
<organism evidence="2 3">
    <name type="scientific">Ensete ventricosum</name>
    <name type="common">Abyssinian banana</name>
    <name type="synonym">Musa ensete</name>
    <dbReference type="NCBI Taxonomy" id="4639"/>
    <lineage>
        <taxon>Eukaryota</taxon>
        <taxon>Viridiplantae</taxon>
        <taxon>Streptophyta</taxon>
        <taxon>Embryophyta</taxon>
        <taxon>Tracheophyta</taxon>
        <taxon>Spermatophyta</taxon>
        <taxon>Magnoliopsida</taxon>
        <taxon>Liliopsida</taxon>
        <taxon>Zingiberales</taxon>
        <taxon>Musaceae</taxon>
        <taxon>Ensete</taxon>
    </lineage>
</organism>
<proteinExistence type="predicted"/>
<name>A0AAV8RN40_ENSVE</name>
<dbReference type="Proteomes" id="UP001222027">
    <property type="component" value="Unassembled WGS sequence"/>
</dbReference>
<evidence type="ECO:0008006" key="4">
    <source>
        <dbReference type="Google" id="ProtNLM"/>
    </source>
</evidence>
<dbReference type="AlphaFoldDB" id="A0AAV8RN40"/>
<feature type="region of interest" description="Disordered" evidence="1">
    <location>
        <begin position="54"/>
        <end position="105"/>
    </location>
</feature>
<evidence type="ECO:0000313" key="3">
    <source>
        <dbReference type="Proteomes" id="UP001222027"/>
    </source>
</evidence>
<gene>
    <name evidence="2" type="ORF">OPV22_006425</name>
</gene>
<dbReference type="EMBL" id="JAQQAF010000002">
    <property type="protein sequence ID" value="KAJ8505539.1"/>
    <property type="molecule type" value="Genomic_DNA"/>
</dbReference>
<accession>A0AAV8RN40</accession>
<sequence>MPSGKSALAAGAKSSQSEVEVIHVETMAKRLIGSSAPDQATASRLGKQAKVAVRKHKSCHGAGSSRWAAWEKEPEASADDSSPTYRRPKSMKDLCGAPLPDGPSG</sequence>
<evidence type="ECO:0000313" key="2">
    <source>
        <dbReference type="EMBL" id="KAJ8505539.1"/>
    </source>
</evidence>